<organism evidence="1 2">
    <name type="scientific">Rhodococcus artemisiae</name>
    <dbReference type="NCBI Taxonomy" id="714159"/>
    <lineage>
        <taxon>Bacteria</taxon>
        <taxon>Bacillati</taxon>
        <taxon>Actinomycetota</taxon>
        <taxon>Actinomycetes</taxon>
        <taxon>Mycobacteriales</taxon>
        <taxon>Nocardiaceae</taxon>
        <taxon>Rhodococcus</taxon>
    </lineage>
</organism>
<protein>
    <submittedName>
        <fullName evidence="1">Uncharacterized protein</fullName>
    </submittedName>
</protein>
<dbReference type="Proteomes" id="UP001336020">
    <property type="component" value="Unassembled WGS sequence"/>
</dbReference>
<evidence type="ECO:0000313" key="1">
    <source>
        <dbReference type="EMBL" id="MEE2062204.1"/>
    </source>
</evidence>
<accession>A0ABU7LLT7</accession>
<proteinExistence type="predicted"/>
<reference evidence="1 2" key="1">
    <citation type="submission" date="2023-07" db="EMBL/GenBank/DDBJ databases">
        <authorList>
            <person name="Girao M."/>
            <person name="Carvalho M.F."/>
        </authorList>
    </citation>
    <scope>NUCLEOTIDE SEQUENCE [LARGE SCALE GENOMIC DNA]</scope>
    <source>
        <strain evidence="1 2">YIM65754</strain>
    </source>
</reference>
<comment type="caution">
    <text evidence="1">The sequence shown here is derived from an EMBL/GenBank/DDBJ whole genome shotgun (WGS) entry which is preliminary data.</text>
</comment>
<dbReference type="RefSeq" id="WP_330137262.1">
    <property type="nucleotide sequence ID" value="NZ_JAUTXY010000030.1"/>
</dbReference>
<name>A0ABU7LLT7_9NOCA</name>
<sequence>MSNTAVAELITVTITGTPVRAEIVEIVEYRTDMFGGRVADVRLADGTVTRHVDTLDIEVSAAARGTLAAA</sequence>
<dbReference type="EMBL" id="JAUTXY010000030">
    <property type="protein sequence ID" value="MEE2062204.1"/>
    <property type="molecule type" value="Genomic_DNA"/>
</dbReference>
<keyword evidence="2" id="KW-1185">Reference proteome</keyword>
<evidence type="ECO:0000313" key="2">
    <source>
        <dbReference type="Proteomes" id="UP001336020"/>
    </source>
</evidence>
<gene>
    <name evidence="1" type="ORF">Q7514_32235</name>
</gene>